<dbReference type="Pfam" id="PF13560">
    <property type="entry name" value="HTH_31"/>
    <property type="match status" value="1"/>
</dbReference>
<keyword evidence="3" id="KW-1185">Reference proteome</keyword>
<dbReference type="EMBL" id="WBMT01000036">
    <property type="protein sequence ID" value="KAB2339349.1"/>
    <property type="molecule type" value="Genomic_DNA"/>
</dbReference>
<evidence type="ECO:0000313" key="2">
    <source>
        <dbReference type="EMBL" id="KAB2339349.1"/>
    </source>
</evidence>
<feature type="domain" description="HTH cro/C1-type" evidence="1">
    <location>
        <begin position="18"/>
        <end position="72"/>
    </location>
</feature>
<organism evidence="2 3">
    <name type="scientific">Actinomadura rudentiformis</name>
    <dbReference type="NCBI Taxonomy" id="359158"/>
    <lineage>
        <taxon>Bacteria</taxon>
        <taxon>Bacillati</taxon>
        <taxon>Actinomycetota</taxon>
        <taxon>Actinomycetes</taxon>
        <taxon>Streptosporangiales</taxon>
        <taxon>Thermomonosporaceae</taxon>
        <taxon>Actinomadura</taxon>
    </lineage>
</organism>
<dbReference type="Pfam" id="PF19054">
    <property type="entry name" value="DUF5753"/>
    <property type="match status" value="1"/>
</dbReference>
<dbReference type="Gene3D" id="1.10.260.40">
    <property type="entry name" value="lambda repressor-like DNA-binding domains"/>
    <property type="match status" value="1"/>
</dbReference>
<protein>
    <submittedName>
        <fullName evidence="2">Helix-turn-helix domain-containing protein</fullName>
    </submittedName>
</protein>
<accession>A0A6H9Y5R4</accession>
<dbReference type="CDD" id="cd00093">
    <property type="entry name" value="HTH_XRE"/>
    <property type="match status" value="1"/>
</dbReference>
<proteinExistence type="predicted"/>
<dbReference type="Proteomes" id="UP000468735">
    <property type="component" value="Unassembled WGS sequence"/>
</dbReference>
<comment type="caution">
    <text evidence="2">The sequence shown here is derived from an EMBL/GenBank/DDBJ whole genome shotgun (WGS) entry which is preliminary data.</text>
</comment>
<name>A0A6H9Y5R4_9ACTN</name>
<dbReference type="InterPro" id="IPR043917">
    <property type="entry name" value="DUF5753"/>
</dbReference>
<dbReference type="InterPro" id="IPR010982">
    <property type="entry name" value="Lambda_DNA-bd_dom_sf"/>
</dbReference>
<dbReference type="SMART" id="SM00530">
    <property type="entry name" value="HTH_XRE"/>
    <property type="match status" value="1"/>
</dbReference>
<reference evidence="2 3" key="1">
    <citation type="submission" date="2019-09" db="EMBL/GenBank/DDBJ databases">
        <title>Actinomadura physcomitrii sp. nov., a novel actinomycete isolated from moss [Physcomitrium sphaericum (Ludw) Fuernr].</title>
        <authorList>
            <person name="Zhuang X."/>
            <person name="Liu C."/>
        </authorList>
    </citation>
    <scope>NUCLEOTIDE SEQUENCE [LARGE SCALE GENOMIC DNA]</scope>
    <source>
        <strain evidence="2 3">HMC1</strain>
    </source>
</reference>
<dbReference type="AlphaFoldDB" id="A0A6H9Y5R4"/>
<dbReference type="PROSITE" id="PS50943">
    <property type="entry name" value="HTH_CROC1"/>
    <property type="match status" value="1"/>
</dbReference>
<dbReference type="SUPFAM" id="SSF47413">
    <property type="entry name" value="lambda repressor-like DNA-binding domains"/>
    <property type="match status" value="1"/>
</dbReference>
<sequence length="288" mass="32268">MAVDQGPVVQSAMLRSDLVRIRRERSLTQEQVAEQLEWSPSKLIRVEGGRSSITKVDLDALLALYGVTSESQRERLHALNRGARARAWWNEFKSESPPTYLNYVGYEAGAAFIRQFQPSVVPGLLQTREYSEAQTAALVSEAKVGAAVNLRMRRQEELAKRSTPPRRYFVVDEAVIRRHVGKNRDPAIMPAQLRHIADMTEQDDRLTFRIVPFEAGEHPGLTGAFTLLEFDGGLSNMLYLDTGREISMVMGDDPEVGRFAADFETLLEVALSAEESRELLLSAAEEMS</sequence>
<evidence type="ECO:0000313" key="3">
    <source>
        <dbReference type="Proteomes" id="UP000468735"/>
    </source>
</evidence>
<dbReference type="OrthoDB" id="5177725at2"/>
<gene>
    <name evidence="2" type="ORF">F8566_48510</name>
</gene>
<evidence type="ECO:0000259" key="1">
    <source>
        <dbReference type="PROSITE" id="PS50943"/>
    </source>
</evidence>
<dbReference type="InterPro" id="IPR001387">
    <property type="entry name" value="Cro/C1-type_HTH"/>
</dbReference>
<dbReference type="GO" id="GO:0003677">
    <property type="term" value="F:DNA binding"/>
    <property type="evidence" value="ECO:0007669"/>
    <property type="project" value="InterPro"/>
</dbReference>